<evidence type="ECO:0000313" key="2">
    <source>
        <dbReference type="EMBL" id="CAK9163703.1"/>
    </source>
</evidence>
<proteinExistence type="predicted"/>
<dbReference type="PANTHER" id="PTHR31314">
    <property type="entry name" value="MYB FAMILY TRANSCRIPTION FACTOR PHL7-LIKE"/>
    <property type="match status" value="1"/>
</dbReference>
<dbReference type="Proteomes" id="UP001642360">
    <property type="component" value="Unassembled WGS sequence"/>
</dbReference>
<accession>A0ABC8T394</accession>
<comment type="caution">
    <text evidence="2">The sequence shown here is derived from an EMBL/GenBank/DDBJ whole genome shotgun (WGS) entry which is preliminary data.</text>
</comment>
<gene>
    <name evidence="2" type="ORF">ILEXP_LOCUS32755</name>
</gene>
<keyword evidence="3" id="KW-1185">Reference proteome</keyword>
<feature type="region of interest" description="Disordered" evidence="1">
    <location>
        <begin position="242"/>
        <end position="262"/>
    </location>
</feature>
<dbReference type="AlphaFoldDB" id="A0ABC8T394"/>
<sequence>MGGCERNGAVRQYVRSKVPRLRWTPDLHHCFVHAIERLGGQHNSSTHRKKQYLEDHQGGCVDQENIVGYHQSLKPVIESDSKFISGPLATKSARIEMTSCIAENLQCSQIISETVTNPYHFDDYVQTIVEKSGIKEREKRGFRWQTHEEAPMSRTAFSLPHDLLHILGPVRKGGPVGESDGLKLLERGLVENNVNLIGQSYKFQLYSCGMLFLCLNSLEGACMTQRYMGIYALSIAEQEGQKHSPSKKRKFDHSGNRHDEDEEADACGLSLSLSLHHPSTQRSNGSSTSEITEAISSYSRSNLSDCSGSSLEKHGLNLNLPIALYGT</sequence>
<dbReference type="InterPro" id="IPR046955">
    <property type="entry name" value="PHR1-like"/>
</dbReference>
<evidence type="ECO:0000313" key="3">
    <source>
        <dbReference type="Proteomes" id="UP001642360"/>
    </source>
</evidence>
<organism evidence="2 3">
    <name type="scientific">Ilex paraguariensis</name>
    <name type="common">yerba mate</name>
    <dbReference type="NCBI Taxonomy" id="185542"/>
    <lineage>
        <taxon>Eukaryota</taxon>
        <taxon>Viridiplantae</taxon>
        <taxon>Streptophyta</taxon>
        <taxon>Embryophyta</taxon>
        <taxon>Tracheophyta</taxon>
        <taxon>Spermatophyta</taxon>
        <taxon>Magnoliopsida</taxon>
        <taxon>eudicotyledons</taxon>
        <taxon>Gunneridae</taxon>
        <taxon>Pentapetalae</taxon>
        <taxon>asterids</taxon>
        <taxon>campanulids</taxon>
        <taxon>Aquifoliales</taxon>
        <taxon>Aquifoliaceae</taxon>
        <taxon>Ilex</taxon>
    </lineage>
</organism>
<dbReference type="Gene3D" id="1.10.10.60">
    <property type="entry name" value="Homeodomain-like"/>
    <property type="match status" value="1"/>
</dbReference>
<dbReference type="PANTHER" id="PTHR31314:SF188">
    <property type="entry name" value="TRANSCRIPTION FACTOR KAN2 ISOFORM X1-RELATED"/>
    <property type="match status" value="1"/>
</dbReference>
<reference evidence="2 3" key="1">
    <citation type="submission" date="2024-02" db="EMBL/GenBank/DDBJ databases">
        <authorList>
            <person name="Vignale AGUSTIN F."/>
            <person name="Sosa J E."/>
            <person name="Modenutti C."/>
        </authorList>
    </citation>
    <scope>NUCLEOTIDE SEQUENCE [LARGE SCALE GENOMIC DNA]</scope>
</reference>
<name>A0ABC8T394_9AQUA</name>
<dbReference type="EMBL" id="CAUOFW020004070">
    <property type="protein sequence ID" value="CAK9163703.1"/>
    <property type="molecule type" value="Genomic_DNA"/>
</dbReference>
<protein>
    <submittedName>
        <fullName evidence="2">Uncharacterized protein</fullName>
    </submittedName>
</protein>
<evidence type="ECO:0000256" key="1">
    <source>
        <dbReference type="SAM" id="MobiDB-lite"/>
    </source>
</evidence>